<name>A0AA85IPG6_TRIRE</name>
<evidence type="ECO:0000313" key="3">
    <source>
        <dbReference type="Proteomes" id="UP000050795"/>
    </source>
</evidence>
<dbReference type="PROSITE" id="PS50878">
    <property type="entry name" value="RT_POL"/>
    <property type="match status" value="1"/>
</dbReference>
<dbReference type="PANTHER" id="PTHR33395">
    <property type="entry name" value="TRANSCRIPTASE, PUTATIVE-RELATED-RELATED"/>
    <property type="match status" value="1"/>
</dbReference>
<dbReference type="GO" id="GO:0061343">
    <property type="term" value="P:cell adhesion involved in heart morphogenesis"/>
    <property type="evidence" value="ECO:0007669"/>
    <property type="project" value="TreeGrafter"/>
</dbReference>
<evidence type="ECO:0000313" key="4">
    <source>
        <dbReference type="WBParaSite" id="TREG1_112670.1"/>
    </source>
</evidence>
<reference evidence="4" key="2">
    <citation type="submission" date="2023-11" db="UniProtKB">
        <authorList>
            <consortium name="WormBaseParasite"/>
        </authorList>
    </citation>
    <scope>IDENTIFICATION</scope>
</reference>
<dbReference type="Gene3D" id="3.60.10.10">
    <property type="entry name" value="Endonuclease/exonuclease/phosphatase"/>
    <property type="match status" value="1"/>
</dbReference>
<keyword evidence="3" id="KW-1185">Reference proteome</keyword>
<dbReference type="Proteomes" id="UP000050795">
    <property type="component" value="Unassembled WGS sequence"/>
</dbReference>
<dbReference type="GO" id="GO:0003824">
    <property type="term" value="F:catalytic activity"/>
    <property type="evidence" value="ECO:0007669"/>
    <property type="project" value="InterPro"/>
</dbReference>
<organism evidence="3 4">
    <name type="scientific">Trichobilharzia regenti</name>
    <name type="common">Nasal bird schistosome</name>
    <dbReference type="NCBI Taxonomy" id="157069"/>
    <lineage>
        <taxon>Eukaryota</taxon>
        <taxon>Metazoa</taxon>
        <taxon>Spiralia</taxon>
        <taxon>Lophotrochozoa</taxon>
        <taxon>Platyhelminthes</taxon>
        <taxon>Trematoda</taxon>
        <taxon>Digenea</taxon>
        <taxon>Strigeidida</taxon>
        <taxon>Schistosomatoidea</taxon>
        <taxon>Schistosomatidae</taxon>
        <taxon>Trichobilharzia</taxon>
    </lineage>
</organism>
<dbReference type="InterPro" id="IPR000477">
    <property type="entry name" value="RT_dom"/>
</dbReference>
<dbReference type="PANTHER" id="PTHR33395:SF22">
    <property type="entry name" value="REVERSE TRANSCRIPTASE DOMAIN-CONTAINING PROTEIN"/>
    <property type="match status" value="1"/>
</dbReference>
<feature type="region of interest" description="Disordered" evidence="1">
    <location>
        <begin position="81"/>
        <end position="102"/>
    </location>
</feature>
<dbReference type="SUPFAM" id="SSF56219">
    <property type="entry name" value="DNase I-like"/>
    <property type="match status" value="1"/>
</dbReference>
<dbReference type="InterPro" id="IPR043502">
    <property type="entry name" value="DNA/RNA_pol_sf"/>
</dbReference>
<dbReference type="CDD" id="cd01650">
    <property type="entry name" value="RT_nLTR_like"/>
    <property type="match status" value="1"/>
</dbReference>
<dbReference type="WBParaSite" id="TREG1_112670.1">
    <property type="protein sequence ID" value="TREG1_112670.1"/>
    <property type="gene ID" value="TREG1_112670"/>
</dbReference>
<protein>
    <recommendedName>
        <fullName evidence="2">Reverse transcriptase domain-containing protein</fullName>
    </recommendedName>
</protein>
<dbReference type="Pfam" id="PF00078">
    <property type="entry name" value="RVT_1"/>
    <property type="match status" value="1"/>
</dbReference>
<dbReference type="GO" id="GO:0007508">
    <property type="term" value="P:larval heart development"/>
    <property type="evidence" value="ECO:0007669"/>
    <property type="project" value="TreeGrafter"/>
</dbReference>
<evidence type="ECO:0000259" key="2">
    <source>
        <dbReference type="PROSITE" id="PS50878"/>
    </source>
</evidence>
<feature type="domain" description="Reverse transcriptase" evidence="2">
    <location>
        <begin position="621"/>
        <end position="871"/>
    </location>
</feature>
<dbReference type="AlphaFoldDB" id="A0AA85IPG6"/>
<dbReference type="Pfam" id="PF03372">
    <property type="entry name" value="Exo_endo_phos"/>
    <property type="match status" value="1"/>
</dbReference>
<dbReference type="InterPro" id="IPR036691">
    <property type="entry name" value="Endo/exonu/phosph_ase_sf"/>
</dbReference>
<evidence type="ECO:0000256" key="1">
    <source>
        <dbReference type="SAM" id="MobiDB-lite"/>
    </source>
</evidence>
<dbReference type="InterPro" id="IPR005135">
    <property type="entry name" value="Endo/exonuclease/phosphatase"/>
</dbReference>
<dbReference type="SUPFAM" id="SSF56672">
    <property type="entry name" value="DNA/RNA polymerases"/>
    <property type="match status" value="1"/>
</dbReference>
<reference evidence="3" key="1">
    <citation type="submission" date="2022-06" db="EMBL/GenBank/DDBJ databases">
        <authorList>
            <person name="Berger JAMES D."/>
            <person name="Berger JAMES D."/>
        </authorList>
    </citation>
    <scope>NUCLEOTIDE SEQUENCE [LARGE SCALE GENOMIC DNA]</scope>
</reference>
<proteinExistence type="predicted"/>
<sequence>MVIKRIQSFFIPRVPVSVEKTAGRDVDTPKPLELAPSLHENRNGLVHTYPLGTLDTCTNIGQIKNPTHFCNLTKNKNSLVYSKSSTPTPNSPPKTAHTNSIDIGEHDAGTPLNIGSSCQAELLCAEPYSGLTNELKYFKCYFNSHLYLILINARSVLNKLPMLRALTVIYKPPVIVITESWCHSNILDEEISLDNYTHFRCDREGGKGGGCLMYFLNALTVSQLESSTLNMPETLWVNVHLNNVTALIGCTYRAPGTFSNYETQLINTLEHLSDLQYDHKILCGDFNLPEINWDIPTGPTKFDKFLGTLDILGWKQTVTTPTRGNNVLDLIFCHNISPLSTLVGSEFPGSDHKTVMCALPIPLSSNAAHTSTSQQVIYRNYSKANWALVESMLRSSEWDEYFTTDDLSRALTIFYHNTNTCLDAVIPLQTLKVSPHRKSFIKPKDRMKLKKLSTSYFKQHDFGTLGLILNTLSSVSQARDFRMRNEERIAVASPARVYALTEILRKRMNRKNHSISLLIDKGRLCTNSADICELFNKTFAGNYIKPSVQLLDIHPINNMAQTPSPLTPNQISTVKFTYANINQTIRTLKSSKGFGTDGISSYFYKHGGPDIPLLLLKIFTMSLETQTYPDIWKTTFIMPKHKSGSKTEVSNYRPINITPIASRIMERLVKDNLIKHMLSRNIISPNQHGFLKSRSCLTCHLDFFNFVTSSRDRRQLVLVIYFDISKAFDRVDHLLLTNKLNSLGIRDPLLGWLKSFLNNRSQIVKLGSATSKPSPITSGVVQGSVIGPLLFTLYINDICACFTHGKPFIFADDLKVAYTFQSDDLGNFENVVQKELDKMTAWSSLWNLQFNLNKCGWICFGAPSIDLKLTLQSANLTRLRSVVDLGLRYSSDLTFSEQVAAQTRKSRMLLGCILRNFHDNEAKLILYKTCVRPLLEYCPFIISSTRTRDKLRMESIQRYFTSKLLGYDCKKDYISRCMILKLDPLWTRRLIINLIFFFKVLHKISFSGNRDIQFAQEGSYDLRNQTSTVTTHSFRLTLRENFFTVMYSKIWNSLPIDIRTCSSVTSFKRSLYRLFHSTDYINKLFTPRTNQSLIYYST</sequence>
<accession>A0AA85IPG6</accession>
<dbReference type="GO" id="GO:0031012">
    <property type="term" value="C:extracellular matrix"/>
    <property type="evidence" value="ECO:0007669"/>
    <property type="project" value="TreeGrafter"/>
</dbReference>